<dbReference type="AlphaFoldDB" id="A0A6J7ZIZ6"/>
<feature type="transmembrane region" description="Helical" evidence="7">
    <location>
        <begin position="231"/>
        <end position="250"/>
    </location>
</feature>
<dbReference type="EMBL" id="CZCZ02000011">
    <property type="protein sequence ID" value="CAC5342120.1"/>
    <property type="molecule type" value="Genomic_DNA"/>
</dbReference>
<name>A0A6J7ZIZ6_PLARU</name>
<dbReference type="SUPFAM" id="SSF81345">
    <property type="entry name" value="ABC transporter involved in vitamin B12 uptake, BtuC"/>
    <property type="match status" value="1"/>
</dbReference>
<comment type="subcellular location">
    <subcellularLocation>
        <location evidence="6">Cell membrane</location>
        <topology evidence="6">Multi-pass membrane protein</topology>
    </subcellularLocation>
    <subcellularLocation>
        <location evidence="1">Membrane</location>
        <topology evidence="1">Multi-pass membrane protein</topology>
    </subcellularLocation>
</comment>
<dbReference type="GO" id="GO:0071281">
    <property type="term" value="P:cellular response to iron ion"/>
    <property type="evidence" value="ECO:0007669"/>
    <property type="project" value="UniProtKB-ARBA"/>
</dbReference>
<evidence type="ECO:0000256" key="6">
    <source>
        <dbReference type="RuleBase" id="RU003943"/>
    </source>
</evidence>
<gene>
    <name evidence="8" type="primary">mntC</name>
    <name evidence="8" type="ORF">PLAN_160010</name>
</gene>
<feature type="transmembrane region" description="Helical" evidence="7">
    <location>
        <begin position="90"/>
        <end position="116"/>
    </location>
</feature>
<keyword evidence="6" id="KW-0813">Transport</keyword>
<dbReference type="InterPro" id="IPR001626">
    <property type="entry name" value="ABC_TroCD"/>
</dbReference>
<comment type="similarity">
    <text evidence="2 6">Belongs to the ABC-3 integral membrane protein family.</text>
</comment>
<feature type="transmembrane region" description="Helical" evidence="7">
    <location>
        <begin position="257"/>
        <end position="278"/>
    </location>
</feature>
<organism evidence="8 9">
    <name type="scientific">Planktothrix rubescens CCAP 1459/22</name>
    <dbReference type="NCBI Taxonomy" id="329571"/>
    <lineage>
        <taxon>Bacteria</taxon>
        <taxon>Bacillati</taxon>
        <taxon>Cyanobacteriota</taxon>
        <taxon>Cyanophyceae</taxon>
        <taxon>Oscillatoriophycideae</taxon>
        <taxon>Oscillatoriales</taxon>
        <taxon>Microcoleaceae</taxon>
        <taxon>Planktothrix</taxon>
    </lineage>
</organism>
<evidence type="ECO:0000256" key="7">
    <source>
        <dbReference type="SAM" id="Phobius"/>
    </source>
</evidence>
<feature type="transmembrane region" description="Helical" evidence="7">
    <location>
        <begin position="51"/>
        <end position="70"/>
    </location>
</feature>
<protein>
    <submittedName>
        <fullName evidence="8">Manganese transport system membrane protein MntC</fullName>
    </submittedName>
</protein>
<reference evidence="8" key="1">
    <citation type="submission" date="2020-05" db="EMBL/GenBank/DDBJ databases">
        <authorList>
            <consortium name="Genoscope - CEA"/>
            <person name="William W."/>
        </authorList>
    </citation>
    <scope>NUCLEOTIDE SEQUENCE [LARGE SCALE GENOMIC DNA]</scope>
    <source>
        <strain evidence="8">PCC 7821</strain>
    </source>
</reference>
<dbReference type="Pfam" id="PF00950">
    <property type="entry name" value="ABC-3"/>
    <property type="match status" value="1"/>
</dbReference>
<feature type="transmembrane region" description="Helical" evidence="7">
    <location>
        <begin position="128"/>
        <end position="146"/>
    </location>
</feature>
<evidence type="ECO:0000256" key="1">
    <source>
        <dbReference type="ARBA" id="ARBA00004141"/>
    </source>
</evidence>
<comment type="caution">
    <text evidence="8">The sequence shown here is derived from an EMBL/GenBank/DDBJ whole genome shotgun (WGS) entry which is preliminary data.</text>
</comment>
<evidence type="ECO:0000256" key="5">
    <source>
        <dbReference type="ARBA" id="ARBA00023136"/>
    </source>
</evidence>
<feature type="transmembrane region" description="Helical" evidence="7">
    <location>
        <begin position="206"/>
        <end position="225"/>
    </location>
</feature>
<keyword evidence="4 7" id="KW-1133">Transmembrane helix</keyword>
<evidence type="ECO:0000313" key="9">
    <source>
        <dbReference type="Proteomes" id="UP000196521"/>
    </source>
</evidence>
<dbReference type="FunFam" id="1.10.3470.10:FF:000003">
    <property type="entry name" value="Iron ABC transporter permease SitD"/>
    <property type="match status" value="1"/>
</dbReference>
<evidence type="ECO:0000256" key="4">
    <source>
        <dbReference type="ARBA" id="ARBA00022989"/>
    </source>
</evidence>
<accession>A0A6J7ZIZ6</accession>
<sequence>MGERSHKFVIKNETALDHGGYKNNLISFVSLNQMINLFIEPLQYSFMQRSLTVAILVGIICAVVGSYLMVQRLALLGDAISHSVLPGLAIAFILNANIFIGAFIAGIISTICMNIIRTYSRIKEDAAMGIVFSAFFALGITLITLVQKDNKIDLNHFLFGNILGVTGEDVRDTFIIAMIILTVVTLIYKELLFYTFDPLGAEATGLPVNLLNLGLMGLIALTIVASLKAVGVILVLSLLITPAATAYLLVERLHLVMILGVIIGVISSISGMYLSYFYNLPSGPAIVLVTSSLFILVFLFSPTQGLLRIKPYK</sequence>
<dbReference type="GO" id="GO:0043190">
    <property type="term" value="C:ATP-binding cassette (ABC) transporter complex"/>
    <property type="evidence" value="ECO:0007669"/>
    <property type="project" value="InterPro"/>
</dbReference>
<dbReference type="GO" id="GO:0055085">
    <property type="term" value="P:transmembrane transport"/>
    <property type="evidence" value="ECO:0007669"/>
    <property type="project" value="InterPro"/>
</dbReference>
<evidence type="ECO:0000256" key="3">
    <source>
        <dbReference type="ARBA" id="ARBA00022692"/>
    </source>
</evidence>
<dbReference type="Proteomes" id="UP000196521">
    <property type="component" value="Unassembled WGS sequence"/>
</dbReference>
<dbReference type="Gene3D" id="1.10.3470.10">
    <property type="entry name" value="ABC transporter involved in vitamin B12 uptake, BtuC"/>
    <property type="match status" value="1"/>
</dbReference>
<keyword evidence="3 6" id="KW-0812">Transmembrane</keyword>
<dbReference type="CDD" id="cd06550">
    <property type="entry name" value="TM_ABC_iron-siderophores_like"/>
    <property type="match status" value="1"/>
</dbReference>
<dbReference type="InterPro" id="IPR037294">
    <property type="entry name" value="ABC_BtuC-like"/>
</dbReference>
<keyword evidence="9" id="KW-1185">Reference proteome</keyword>
<dbReference type="PANTHER" id="PTHR30477:SF13">
    <property type="entry name" value="IRON TRANSPORT SYSTEM MEMBRANE PROTEIN HI_0360-RELATED"/>
    <property type="match status" value="1"/>
</dbReference>
<evidence type="ECO:0000313" key="8">
    <source>
        <dbReference type="EMBL" id="CAC5342120.1"/>
    </source>
</evidence>
<feature type="transmembrane region" description="Helical" evidence="7">
    <location>
        <begin position="174"/>
        <end position="194"/>
    </location>
</feature>
<feature type="transmembrane region" description="Helical" evidence="7">
    <location>
        <begin position="284"/>
        <end position="307"/>
    </location>
</feature>
<proteinExistence type="inferred from homology"/>
<dbReference type="PANTHER" id="PTHR30477">
    <property type="entry name" value="ABC-TRANSPORTER METAL-BINDING PROTEIN"/>
    <property type="match status" value="1"/>
</dbReference>
<evidence type="ECO:0000256" key="2">
    <source>
        <dbReference type="ARBA" id="ARBA00008034"/>
    </source>
</evidence>
<dbReference type="GO" id="GO:0010043">
    <property type="term" value="P:response to zinc ion"/>
    <property type="evidence" value="ECO:0007669"/>
    <property type="project" value="TreeGrafter"/>
</dbReference>
<keyword evidence="5 7" id="KW-0472">Membrane</keyword>